<evidence type="ECO:0000313" key="3">
    <source>
        <dbReference type="Proteomes" id="UP000281406"/>
    </source>
</evidence>
<protein>
    <submittedName>
        <fullName evidence="2">Uncharacterized protein</fullName>
    </submittedName>
</protein>
<reference evidence="2 3" key="1">
    <citation type="submission" date="2018-10" db="EMBL/GenBank/DDBJ databases">
        <title>Genome assembly for a Yunnan-Guizhou Plateau 3E fish, Anabarilius grahami (Regan), and its evolutionary and genetic applications.</title>
        <authorList>
            <person name="Jiang W."/>
        </authorList>
    </citation>
    <scope>NUCLEOTIDE SEQUENCE [LARGE SCALE GENOMIC DNA]</scope>
    <source>
        <strain evidence="2">AG-KIZ</strain>
        <tissue evidence="2">Muscle</tissue>
    </source>
</reference>
<accession>A0A3N0XZR7</accession>
<evidence type="ECO:0000313" key="2">
    <source>
        <dbReference type="EMBL" id="ROK32558.1"/>
    </source>
</evidence>
<gene>
    <name evidence="2" type="ORF">DPX16_23676</name>
</gene>
<feature type="region of interest" description="Disordered" evidence="1">
    <location>
        <begin position="80"/>
        <end position="114"/>
    </location>
</feature>
<dbReference type="AlphaFoldDB" id="A0A3N0XZR7"/>
<evidence type="ECO:0000256" key="1">
    <source>
        <dbReference type="SAM" id="MobiDB-lite"/>
    </source>
</evidence>
<dbReference type="Proteomes" id="UP000281406">
    <property type="component" value="Unassembled WGS sequence"/>
</dbReference>
<dbReference type="OrthoDB" id="8911154at2759"/>
<dbReference type="EMBL" id="RJVU01057223">
    <property type="protein sequence ID" value="ROK32558.1"/>
    <property type="molecule type" value="Genomic_DNA"/>
</dbReference>
<name>A0A3N0XZR7_ANAGA</name>
<proteinExistence type="predicted"/>
<sequence length="208" mass="22649">MIVPPEADGYNGQHLKSSSGGGKITMFIVPLQEELDTMPLPSDAEEFQKMPKATCQNCSLSMPLQILAMHVKSCGTIELSTEDDTTSSGRSSPLPVFNGSALPKPISEGESSTSKASSEAACPLYLNNFPMDYLEIHASFCGESLENSQAPISDLEDVFEPFGCKIESLEDVLKTISAAVITEGHRFDITVSRQNMLERGLVQWQRQN</sequence>
<comment type="caution">
    <text evidence="2">The sequence shown here is derived from an EMBL/GenBank/DDBJ whole genome shotgun (WGS) entry which is preliminary data.</text>
</comment>
<keyword evidence="3" id="KW-1185">Reference proteome</keyword>
<organism evidence="2 3">
    <name type="scientific">Anabarilius grahami</name>
    <name type="common">Kanglang fish</name>
    <name type="synonym">Barilius grahami</name>
    <dbReference type="NCBI Taxonomy" id="495550"/>
    <lineage>
        <taxon>Eukaryota</taxon>
        <taxon>Metazoa</taxon>
        <taxon>Chordata</taxon>
        <taxon>Craniata</taxon>
        <taxon>Vertebrata</taxon>
        <taxon>Euteleostomi</taxon>
        <taxon>Actinopterygii</taxon>
        <taxon>Neopterygii</taxon>
        <taxon>Teleostei</taxon>
        <taxon>Ostariophysi</taxon>
        <taxon>Cypriniformes</taxon>
        <taxon>Xenocyprididae</taxon>
        <taxon>Xenocypridinae</taxon>
        <taxon>Xenocypridinae incertae sedis</taxon>
        <taxon>Anabarilius</taxon>
    </lineage>
</organism>